<reference evidence="1 2" key="1">
    <citation type="submission" date="2023-07" db="EMBL/GenBank/DDBJ databases">
        <title>Genomic Encyclopedia of Type Strains, Phase IV (KMG-IV): sequencing the most valuable type-strain genomes for metagenomic binning, comparative biology and taxonomic classification.</title>
        <authorList>
            <person name="Goeker M."/>
        </authorList>
    </citation>
    <scope>NUCLEOTIDE SEQUENCE [LARGE SCALE GENOMIC DNA]</scope>
    <source>
        <strain evidence="1 2">DSM 2457</strain>
    </source>
</reference>
<organism evidence="1 2">
    <name type="scientific">Ancylobacter polymorphus</name>
    <dbReference type="NCBI Taxonomy" id="223390"/>
    <lineage>
        <taxon>Bacteria</taxon>
        <taxon>Pseudomonadati</taxon>
        <taxon>Pseudomonadota</taxon>
        <taxon>Alphaproteobacteria</taxon>
        <taxon>Hyphomicrobiales</taxon>
        <taxon>Xanthobacteraceae</taxon>
        <taxon>Ancylobacter</taxon>
    </lineage>
</organism>
<evidence type="ECO:0000313" key="1">
    <source>
        <dbReference type="EMBL" id="MDQ0301698.1"/>
    </source>
</evidence>
<protein>
    <recommendedName>
        <fullName evidence="3">Hydrogenase expression/formation protein HupK</fullName>
    </recommendedName>
</protein>
<proteinExistence type="predicted"/>
<dbReference type="Proteomes" id="UP001224682">
    <property type="component" value="Unassembled WGS sequence"/>
</dbReference>
<dbReference type="InterPro" id="IPR029014">
    <property type="entry name" value="NiFe-Hase_large"/>
</dbReference>
<dbReference type="SUPFAM" id="SSF56762">
    <property type="entry name" value="HydB/Nqo4-like"/>
    <property type="match status" value="1"/>
</dbReference>
<comment type="caution">
    <text evidence="1">The sequence shown here is derived from an EMBL/GenBank/DDBJ whole genome shotgun (WGS) entry which is preliminary data.</text>
</comment>
<dbReference type="RefSeq" id="WP_307018238.1">
    <property type="nucleotide sequence ID" value="NZ_JAUSUI010000001.1"/>
</dbReference>
<evidence type="ECO:0008006" key="3">
    <source>
        <dbReference type="Google" id="ProtNLM"/>
    </source>
</evidence>
<keyword evidence="2" id="KW-1185">Reference proteome</keyword>
<accession>A0ABU0B7A3</accession>
<gene>
    <name evidence="1" type="ORF">J2S75_000709</name>
</gene>
<dbReference type="EMBL" id="JAUSUI010000001">
    <property type="protein sequence ID" value="MDQ0301698.1"/>
    <property type="molecule type" value="Genomic_DNA"/>
</dbReference>
<sequence>MIGGLDIALDSAEGAPRWRLTPTGGGLGTGWAIGRRAEEVAALMPRIFNLCSGAHAQAARAALGLPADEAATRAARRERARDHAVALLCDWPSLMGRSPDRAALAGLANGSEGSMRRLRDAVLGGDIDLAGGSIKAMEHWLEAGRSPTVRLLAHLRATLDPPWGRAELAMPDGSDIAAALEAGEPARLRETTAADPWRAAPLLRDLHAREGASLFLRLLARLLDLVACLDGAPEAPVLASPAPGIGLARAARGLLAHRARVVGGLVADYRVLSPSAWNLAPGGLLSRMLAALPMSGQTPMLARLVVSCVNPCVPVTLRIEPREVAHA</sequence>
<evidence type="ECO:0000313" key="2">
    <source>
        <dbReference type="Proteomes" id="UP001224682"/>
    </source>
</evidence>
<name>A0ABU0B7A3_9HYPH</name>
<dbReference type="Gene3D" id="1.10.645.10">
    <property type="entry name" value="Cytochrome-c3 Hydrogenase, chain B"/>
    <property type="match status" value="1"/>
</dbReference>